<dbReference type="GO" id="GO:0005524">
    <property type="term" value="F:ATP binding"/>
    <property type="evidence" value="ECO:0007669"/>
    <property type="project" value="UniProtKB-KW"/>
</dbReference>
<keyword evidence="4" id="KW-1133">Transmembrane helix</keyword>
<protein>
    <recommendedName>
        <fullName evidence="5">DNA mismatch repair proteins mutS family domain-containing protein</fullName>
    </recommendedName>
</protein>
<keyword evidence="4" id="KW-0472">Membrane</keyword>
<evidence type="ECO:0000256" key="3">
    <source>
        <dbReference type="ARBA" id="ARBA00023125"/>
    </source>
</evidence>
<proteinExistence type="predicted"/>
<dbReference type="InterPro" id="IPR000432">
    <property type="entry name" value="DNA_mismatch_repair_MutS_C"/>
</dbReference>
<evidence type="ECO:0000256" key="4">
    <source>
        <dbReference type="SAM" id="Phobius"/>
    </source>
</evidence>
<feature type="domain" description="DNA mismatch repair proteins mutS family" evidence="5">
    <location>
        <begin position="460"/>
        <end position="646"/>
    </location>
</feature>
<dbReference type="GO" id="GO:0140664">
    <property type="term" value="F:ATP-dependent DNA damage sensor activity"/>
    <property type="evidence" value="ECO:0007669"/>
    <property type="project" value="InterPro"/>
</dbReference>
<accession>A0A6C0KT05</accession>
<evidence type="ECO:0000313" key="6">
    <source>
        <dbReference type="EMBL" id="QHU19574.1"/>
    </source>
</evidence>
<dbReference type="GO" id="GO:0030983">
    <property type="term" value="F:mismatched DNA binding"/>
    <property type="evidence" value="ECO:0007669"/>
    <property type="project" value="InterPro"/>
</dbReference>
<keyword evidence="4" id="KW-0812">Transmembrane</keyword>
<dbReference type="Gene3D" id="3.40.50.300">
    <property type="entry name" value="P-loop containing nucleotide triphosphate hydrolases"/>
    <property type="match status" value="1"/>
</dbReference>
<feature type="transmembrane region" description="Helical" evidence="4">
    <location>
        <begin position="263"/>
        <end position="284"/>
    </location>
</feature>
<evidence type="ECO:0000256" key="1">
    <source>
        <dbReference type="ARBA" id="ARBA00022741"/>
    </source>
</evidence>
<dbReference type="GO" id="GO:0006298">
    <property type="term" value="P:mismatch repair"/>
    <property type="evidence" value="ECO:0007669"/>
    <property type="project" value="InterPro"/>
</dbReference>
<keyword evidence="3" id="KW-0238">DNA-binding</keyword>
<dbReference type="InterPro" id="IPR027417">
    <property type="entry name" value="P-loop_NTPase"/>
</dbReference>
<dbReference type="SMART" id="SM00534">
    <property type="entry name" value="MUTSac"/>
    <property type="match status" value="1"/>
</dbReference>
<dbReference type="SUPFAM" id="SSF52540">
    <property type="entry name" value="P-loop containing nucleoside triphosphate hydrolases"/>
    <property type="match status" value="1"/>
</dbReference>
<evidence type="ECO:0000256" key="2">
    <source>
        <dbReference type="ARBA" id="ARBA00022840"/>
    </source>
</evidence>
<dbReference type="InterPro" id="IPR045076">
    <property type="entry name" value="MutS"/>
</dbReference>
<dbReference type="PANTHER" id="PTHR11361:SF34">
    <property type="entry name" value="DNA MISMATCH REPAIR PROTEIN MSH1, MITOCHONDRIAL"/>
    <property type="match status" value="1"/>
</dbReference>
<feature type="transmembrane region" description="Helical" evidence="4">
    <location>
        <begin position="198"/>
        <end position="221"/>
    </location>
</feature>
<dbReference type="Pfam" id="PF00488">
    <property type="entry name" value="MutS_V"/>
    <property type="match status" value="1"/>
</dbReference>
<name>A0A6C0KT05_9ZZZZ</name>
<keyword evidence="2" id="KW-0067">ATP-binding</keyword>
<evidence type="ECO:0000259" key="5">
    <source>
        <dbReference type="SMART" id="SM00534"/>
    </source>
</evidence>
<dbReference type="EMBL" id="MN740953">
    <property type="protein sequence ID" value="QHU19574.1"/>
    <property type="molecule type" value="Genomic_DNA"/>
</dbReference>
<sequence length="646" mass="75093">MELIRTLISYYDKGEYNTKDKYSDAFKLPIEYLDANSLFVINNNIINDLELVKVNPAANASYPSDAANVSINNLLDISNANNANNANDTTNANYNLYYHVFDPKTIFEKNIINKWSKYYTNNTEFLSETQDLIKNYSPLKKDDFNTNPTPNICKNTTLYNNCEQIIYDNGFTSNYQYIDMPILHKFNNNSVVLQALSIYNLSTPVISLAIPILFLLLPFFIIKLQGHKITLKLYFNHLKSVFANHIIGKLFSSLSETNLTNKIYIFFSFGFYVFQLYLNINGCIKYFRNIKYMHNILQDVKLYILDTVKSYEHFLSFTKDYVHYKIFNERITKNIAIFKSYLCELKKLTPYSLKMNKLFELGQLMKCFYFLNRNDSFIRSLYFSFGFNGYVKNIESLQKYISNKVMNYCTYNNNKPTNFDNAYFANLNNIKTIKTIKNNETIETDVKPKLKPVKNSYKLDKNIIITGPNASGKTTLLKSTLFNIILCQQIGCGFFDGASIKVYDYIHCYINIPDTGGRDSLYQAEARQCKNILQLIENNKDKNHFCVFDELYSGTNPDEAITSAYGYLNHLNKLKNIDYMLTTHYNKLCKKLTKQNNNFYMNVKTNASGDDFEYTYKIKKGISKVKGALKVLKDLEYPDNIITNMK</sequence>
<keyword evidence="1" id="KW-0547">Nucleotide-binding</keyword>
<reference evidence="6" key="1">
    <citation type="journal article" date="2020" name="Nature">
        <title>Giant virus diversity and host interactions through global metagenomics.</title>
        <authorList>
            <person name="Schulz F."/>
            <person name="Roux S."/>
            <person name="Paez-Espino D."/>
            <person name="Jungbluth S."/>
            <person name="Walsh D.A."/>
            <person name="Denef V.J."/>
            <person name="McMahon K.D."/>
            <person name="Konstantinidis K.T."/>
            <person name="Eloe-Fadrosh E.A."/>
            <person name="Kyrpides N.C."/>
            <person name="Woyke T."/>
        </authorList>
    </citation>
    <scope>NUCLEOTIDE SEQUENCE</scope>
    <source>
        <strain evidence="6">GVMAG-S-3300013014-113</strain>
    </source>
</reference>
<organism evidence="6">
    <name type="scientific">viral metagenome</name>
    <dbReference type="NCBI Taxonomy" id="1070528"/>
    <lineage>
        <taxon>unclassified sequences</taxon>
        <taxon>metagenomes</taxon>
        <taxon>organismal metagenomes</taxon>
    </lineage>
</organism>
<dbReference type="AlphaFoldDB" id="A0A6C0KT05"/>
<dbReference type="PANTHER" id="PTHR11361">
    <property type="entry name" value="DNA MISMATCH REPAIR PROTEIN MUTS FAMILY MEMBER"/>
    <property type="match status" value="1"/>
</dbReference>